<dbReference type="AlphaFoldDB" id="A0A423PJS8"/>
<keyword evidence="3" id="KW-1185">Reference proteome</keyword>
<name>A0A423PJS8_9GAMM</name>
<dbReference type="InParanoid" id="A0A423PJS8"/>
<reference evidence="2 3" key="1">
    <citation type="submission" date="2013-10" db="EMBL/GenBank/DDBJ databases">
        <title>Salinisphaera japonica YTM-1 Genome Sequencing.</title>
        <authorList>
            <person name="Lai Q."/>
            <person name="Li C."/>
            <person name="Shao Z."/>
        </authorList>
    </citation>
    <scope>NUCLEOTIDE SEQUENCE [LARGE SCALE GENOMIC DNA]</scope>
    <source>
        <strain evidence="2 3">YTM-1</strain>
    </source>
</reference>
<accession>A0A423PJS8</accession>
<dbReference type="EMBL" id="AYKG01000043">
    <property type="protein sequence ID" value="ROO25855.1"/>
    <property type="molecule type" value="Genomic_DNA"/>
</dbReference>
<feature type="region of interest" description="Disordered" evidence="1">
    <location>
        <begin position="95"/>
        <end position="121"/>
    </location>
</feature>
<evidence type="ECO:0000313" key="3">
    <source>
        <dbReference type="Proteomes" id="UP000285310"/>
    </source>
</evidence>
<comment type="caution">
    <text evidence="2">The sequence shown here is derived from an EMBL/GenBank/DDBJ whole genome shotgun (WGS) entry which is preliminary data.</text>
</comment>
<organism evidence="2 3">
    <name type="scientific">Salinisphaera japonica YTM-1</name>
    <dbReference type="NCBI Taxonomy" id="1209778"/>
    <lineage>
        <taxon>Bacteria</taxon>
        <taxon>Pseudomonadati</taxon>
        <taxon>Pseudomonadota</taxon>
        <taxon>Gammaproteobacteria</taxon>
        <taxon>Salinisphaerales</taxon>
        <taxon>Salinisphaeraceae</taxon>
        <taxon>Salinisphaera</taxon>
    </lineage>
</organism>
<protein>
    <submittedName>
        <fullName evidence="2">Uncharacterized protein</fullName>
    </submittedName>
</protein>
<evidence type="ECO:0000313" key="2">
    <source>
        <dbReference type="EMBL" id="ROO25855.1"/>
    </source>
</evidence>
<proteinExistence type="predicted"/>
<dbReference type="Proteomes" id="UP000285310">
    <property type="component" value="Unassembled WGS sequence"/>
</dbReference>
<gene>
    <name evidence="2" type="ORF">SAJA_12200</name>
</gene>
<evidence type="ECO:0000256" key="1">
    <source>
        <dbReference type="SAM" id="MobiDB-lite"/>
    </source>
</evidence>
<sequence length="157" mass="18237">MNDSSSIVKFKLNTTEHTGQPVENTVMKKPASIASSTLRRSFIGLAGLIGLAFLASTSPAHAGIDVRAPFTHVGVDRDHGVNIAAPFTRLNVDGHRHHRDRRSHHRGFSHQRRAYSAHRGWRHDRRAYQKRAYRDHHRDVRRYHYERRNNRGFFGRW</sequence>